<feature type="domain" description="Myb-like" evidence="4">
    <location>
        <begin position="1"/>
        <end position="45"/>
    </location>
</feature>
<dbReference type="AlphaFoldDB" id="U5D2J8"/>
<dbReference type="Gramene" id="ERN15622">
    <property type="protein sequence ID" value="ERN15622"/>
    <property type="gene ID" value="AMTR_s00048p00188010"/>
</dbReference>
<dbReference type="InterPro" id="IPR001005">
    <property type="entry name" value="SANT/Myb"/>
</dbReference>
<keyword evidence="6" id="KW-1185">Reference proteome</keyword>
<evidence type="ECO:0000256" key="3">
    <source>
        <dbReference type="ARBA" id="ARBA00023242"/>
    </source>
</evidence>
<evidence type="ECO:0000256" key="2">
    <source>
        <dbReference type="ARBA" id="ARBA00023125"/>
    </source>
</evidence>
<dbReference type="InterPro" id="IPR009057">
    <property type="entry name" value="Homeodomain-like_sf"/>
</dbReference>
<evidence type="ECO:0000313" key="5">
    <source>
        <dbReference type="EMBL" id="ERN15622.1"/>
    </source>
</evidence>
<dbReference type="PANTHER" id="PTHR47998:SF39">
    <property type="entry name" value="TRANSCRIPTION REPRESSOR MYB5"/>
    <property type="match status" value="1"/>
</dbReference>
<proteinExistence type="predicted"/>
<organism evidence="5 6">
    <name type="scientific">Amborella trichopoda</name>
    <dbReference type="NCBI Taxonomy" id="13333"/>
    <lineage>
        <taxon>Eukaryota</taxon>
        <taxon>Viridiplantae</taxon>
        <taxon>Streptophyta</taxon>
        <taxon>Embryophyta</taxon>
        <taxon>Tracheophyta</taxon>
        <taxon>Spermatophyta</taxon>
        <taxon>Magnoliopsida</taxon>
        <taxon>Amborellales</taxon>
        <taxon>Amborellaceae</taxon>
        <taxon>Amborella</taxon>
    </lineage>
</organism>
<sequence length="69" mass="8216">MDLEEDNVLAVYIAHEGVGRWRTLPKPTGLRRYGKSYRLQWMNYLRLCVKRGRISPDEEDLILWTPSRP</sequence>
<dbReference type="GO" id="GO:0003677">
    <property type="term" value="F:DNA binding"/>
    <property type="evidence" value="ECO:0007669"/>
    <property type="project" value="UniProtKB-KW"/>
</dbReference>
<dbReference type="GO" id="GO:0005634">
    <property type="term" value="C:nucleus"/>
    <property type="evidence" value="ECO:0007669"/>
    <property type="project" value="UniProtKB-SubCell"/>
</dbReference>
<evidence type="ECO:0000256" key="1">
    <source>
        <dbReference type="ARBA" id="ARBA00004123"/>
    </source>
</evidence>
<dbReference type="EMBL" id="KI392502">
    <property type="protein sequence ID" value="ERN15622.1"/>
    <property type="molecule type" value="Genomic_DNA"/>
</dbReference>
<dbReference type="OMA" id="IITSHAC"/>
<dbReference type="InterPro" id="IPR015495">
    <property type="entry name" value="Myb_TF_plants"/>
</dbReference>
<accession>U5D2J8</accession>
<evidence type="ECO:0000313" key="6">
    <source>
        <dbReference type="Proteomes" id="UP000017836"/>
    </source>
</evidence>
<keyword evidence="3" id="KW-0539">Nucleus</keyword>
<dbReference type="PROSITE" id="PS50090">
    <property type="entry name" value="MYB_LIKE"/>
    <property type="match status" value="1"/>
</dbReference>
<evidence type="ECO:0000259" key="4">
    <source>
        <dbReference type="PROSITE" id="PS50090"/>
    </source>
</evidence>
<dbReference type="PANTHER" id="PTHR47998">
    <property type="entry name" value="TRANSCRIPTION FACTOR MYB51-LIKE ISOFORM X1"/>
    <property type="match status" value="1"/>
</dbReference>
<dbReference type="Proteomes" id="UP000017836">
    <property type="component" value="Unassembled WGS sequence"/>
</dbReference>
<comment type="subcellular location">
    <subcellularLocation>
        <location evidence="1">Nucleus</location>
    </subcellularLocation>
</comment>
<dbReference type="SUPFAM" id="SSF46689">
    <property type="entry name" value="Homeodomain-like"/>
    <property type="match status" value="1"/>
</dbReference>
<dbReference type="eggNOG" id="KOG0048">
    <property type="taxonomic scope" value="Eukaryota"/>
</dbReference>
<gene>
    <name evidence="5" type="ORF">AMTR_s00048p00188010</name>
</gene>
<dbReference type="Gene3D" id="1.10.10.60">
    <property type="entry name" value="Homeodomain-like"/>
    <property type="match status" value="1"/>
</dbReference>
<name>U5D2J8_AMBTC</name>
<keyword evidence="2" id="KW-0238">DNA-binding</keyword>
<reference evidence="6" key="1">
    <citation type="journal article" date="2013" name="Science">
        <title>The Amborella genome and the evolution of flowering plants.</title>
        <authorList>
            <consortium name="Amborella Genome Project"/>
        </authorList>
    </citation>
    <scope>NUCLEOTIDE SEQUENCE [LARGE SCALE GENOMIC DNA]</scope>
</reference>
<dbReference type="HOGENOM" id="CLU_2779235_0_0_1"/>
<protein>
    <recommendedName>
        <fullName evidence="4">Myb-like domain-containing protein</fullName>
    </recommendedName>
</protein>